<dbReference type="SMART" id="SM01043">
    <property type="entry name" value="BTAD"/>
    <property type="match status" value="1"/>
</dbReference>
<keyword evidence="5" id="KW-0804">Transcription</keyword>
<evidence type="ECO:0000256" key="4">
    <source>
        <dbReference type="ARBA" id="ARBA00023125"/>
    </source>
</evidence>
<keyword evidence="3" id="KW-0805">Transcription regulation</keyword>
<dbReference type="SUPFAM" id="SSF48452">
    <property type="entry name" value="TPR-like"/>
    <property type="match status" value="2"/>
</dbReference>
<comment type="similarity">
    <text evidence="1">Belongs to the AfsR/DnrI/RedD regulatory family.</text>
</comment>
<name>A0ABQ3NGX1_STRVG</name>
<accession>A0ABQ3NGX1</accession>
<dbReference type="InterPro" id="IPR051677">
    <property type="entry name" value="AfsR-DnrI-RedD_regulator"/>
</dbReference>
<reference evidence="10" key="1">
    <citation type="submission" date="2020-09" db="EMBL/GenBank/DDBJ databases">
        <title>Whole genome shotgun sequence of Streptomyces cinnamonensis NBRC 15873.</title>
        <authorList>
            <person name="Komaki H."/>
            <person name="Tamura T."/>
        </authorList>
    </citation>
    <scope>NUCLEOTIDE SEQUENCE [LARGE SCALE GENOMIC DNA]</scope>
    <source>
        <strain evidence="10">NBRC 15873</strain>
    </source>
</reference>
<dbReference type="GeneID" id="86957738"/>
<dbReference type="InterPro" id="IPR036388">
    <property type="entry name" value="WH-like_DNA-bd_sf"/>
</dbReference>
<evidence type="ECO:0000256" key="3">
    <source>
        <dbReference type="ARBA" id="ARBA00023015"/>
    </source>
</evidence>
<evidence type="ECO:0000256" key="1">
    <source>
        <dbReference type="ARBA" id="ARBA00005820"/>
    </source>
</evidence>
<dbReference type="Pfam" id="PF00486">
    <property type="entry name" value="Trans_reg_C"/>
    <property type="match status" value="1"/>
</dbReference>
<dbReference type="InterPro" id="IPR016032">
    <property type="entry name" value="Sig_transdc_resp-reg_C-effctor"/>
</dbReference>
<keyword evidence="2" id="KW-0902">Two-component regulatory system</keyword>
<dbReference type="Gene3D" id="3.40.50.300">
    <property type="entry name" value="P-loop containing nucleotide triphosphate hydrolases"/>
    <property type="match status" value="1"/>
</dbReference>
<dbReference type="RefSeq" id="WP_191869430.1">
    <property type="nucleotide sequence ID" value="NZ_BMRU01000020.1"/>
</dbReference>
<keyword evidence="10" id="KW-1185">Reference proteome</keyword>
<dbReference type="InterPro" id="IPR005158">
    <property type="entry name" value="BTAD"/>
</dbReference>
<dbReference type="PRINTS" id="PR00364">
    <property type="entry name" value="DISEASERSIST"/>
</dbReference>
<dbReference type="SUPFAM" id="SSF46894">
    <property type="entry name" value="C-terminal effector domain of the bipartite response regulators"/>
    <property type="match status" value="1"/>
</dbReference>
<evidence type="ECO:0000256" key="2">
    <source>
        <dbReference type="ARBA" id="ARBA00023012"/>
    </source>
</evidence>
<organism evidence="9 10">
    <name type="scientific">Streptomyces virginiae</name>
    <name type="common">Streptomyces cinnamonensis</name>
    <dbReference type="NCBI Taxonomy" id="1961"/>
    <lineage>
        <taxon>Bacteria</taxon>
        <taxon>Bacillati</taxon>
        <taxon>Actinomycetota</taxon>
        <taxon>Actinomycetes</taxon>
        <taxon>Kitasatosporales</taxon>
        <taxon>Streptomycetaceae</taxon>
        <taxon>Streptomyces</taxon>
    </lineage>
</organism>
<dbReference type="Pfam" id="PF03704">
    <property type="entry name" value="BTAD"/>
    <property type="match status" value="1"/>
</dbReference>
<evidence type="ECO:0000259" key="8">
    <source>
        <dbReference type="PROSITE" id="PS51755"/>
    </source>
</evidence>
<dbReference type="PROSITE" id="PS51755">
    <property type="entry name" value="OMPR_PHOB"/>
    <property type="match status" value="1"/>
</dbReference>
<sequence>MRFGILGPLEVTGAAAPTDGGREPSYAPQAAKLRVVLGTLLIRANEVVSVESLIDELWPDAPPRTATTTLQVYVSHLRKTLQSADPEGGREALVTRRPGYLLRVGADAVDALAFEDLSRRGHQALQASDFAAAADLQRRALALWRGPLLSDTPHGPVLEGAAVRLAEARTTALDERIRAELHLGLHRELVAELQELVAEHRMHEEFHTHLMVALYRCGRQAEALRVFTALRQTLVEELGIEPGPASTRLQRRILEGDPALTRAGGRAAGPGAGTTAGTTAATAGTPAGTGRTPGHDGPPATVAGTGAGARTGAAGWSAAPGALPAADPCFTGRAEELNRLERMVRSAPAGGCVAVTGMPGAGKTALAVEAAHRVADAFPDGRLYLDLRDGAGHGLPPGAQSVLERLLPASAGPGAAPADGAPQAPRVLLVLDGVGSEAQVRPLLPALRGAVVLLVARRVPAGLPGLRSVLLGPWRPDEAQRLVGLFTGRAGTRPGALGGTAALDAGPGLGPDTVAEIAELCGRLPLAVRTAAAQLAARPHWTAAVLADRLRDEGGRLDVLRTGDVDVRARLLDAYGACPEPQRRAFRLLSLLPPGRFGARQAAAALDLTEARASAALESLADERLVAVDRDGCHLPELLRLLAVERLALEDPPEVVRAAAERVCRAYAAAAAADPGRVSDSGARGLVRLARTAYGAGLWALAVRLTDALAGWVPDDGEAVYALGLDAARRCADRSAQARMRRSLGELAWQYRRVEQAHELFSGALELAREAGDEEEAARAQVGLAELCLDAGESAAAAALLEPALAALSAPGRARGRYEASRARALLALAHEGPESARAWFGECLELAGALRDQRLEVYALRSLRALSLPPEGGSGPASRAVEIRPGLWRIHPAGVPT</sequence>
<dbReference type="InterPro" id="IPR027417">
    <property type="entry name" value="P-loop_NTPase"/>
</dbReference>
<evidence type="ECO:0000313" key="9">
    <source>
        <dbReference type="EMBL" id="GHI12031.1"/>
    </source>
</evidence>
<keyword evidence="4 6" id="KW-0238">DNA-binding</keyword>
<dbReference type="PANTHER" id="PTHR35807:SF1">
    <property type="entry name" value="TRANSCRIPTIONAL REGULATOR REDD"/>
    <property type="match status" value="1"/>
</dbReference>
<dbReference type="Gene3D" id="1.25.40.10">
    <property type="entry name" value="Tetratricopeptide repeat domain"/>
    <property type="match status" value="2"/>
</dbReference>
<feature type="DNA-binding region" description="OmpR/PhoB-type" evidence="6">
    <location>
        <begin position="1"/>
        <end position="104"/>
    </location>
</feature>
<comment type="caution">
    <text evidence="9">The sequence shown here is derived from an EMBL/GenBank/DDBJ whole genome shotgun (WGS) entry which is preliminary data.</text>
</comment>
<dbReference type="SUPFAM" id="SSF52540">
    <property type="entry name" value="P-loop containing nucleoside triphosphate hydrolases"/>
    <property type="match status" value="1"/>
</dbReference>
<dbReference type="Gene3D" id="1.10.10.10">
    <property type="entry name" value="Winged helix-like DNA-binding domain superfamily/Winged helix DNA-binding domain"/>
    <property type="match status" value="1"/>
</dbReference>
<dbReference type="CDD" id="cd15831">
    <property type="entry name" value="BTAD"/>
    <property type="match status" value="1"/>
</dbReference>
<feature type="region of interest" description="Disordered" evidence="7">
    <location>
        <begin position="260"/>
        <end position="316"/>
    </location>
</feature>
<feature type="compositionally biased region" description="Low complexity" evidence="7">
    <location>
        <begin position="275"/>
        <end position="316"/>
    </location>
</feature>
<evidence type="ECO:0000256" key="5">
    <source>
        <dbReference type="ARBA" id="ARBA00023163"/>
    </source>
</evidence>
<dbReference type="InterPro" id="IPR011990">
    <property type="entry name" value="TPR-like_helical_dom_sf"/>
</dbReference>
<dbReference type="Proteomes" id="UP000660554">
    <property type="component" value="Unassembled WGS sequence"/>
</dbReference>
<evidence type="ECO:0000256" key="6">
    <source>
        <dbReference type="PROSITE-ProRule" id="PRU01091"/>
    </source>
</evidence>
<dbReference type="PANTHER" id="PTHR35807">
    <property type="entry name" value="TRANSCRIPTIONAL REGULATOR REDD-RELATED"/>
    <property type="match status" value="1"/>
</dbReference>
<protein>
    <recommendedName>
        <fullName evidence="8">OmpR/PhoB-type domain-containing protein</fullName>
    </recommendedName>
</protein>
<evidence type="ECO:0000256" key="7">
    <source>
        <dbReference type="SAM" id="MobiDB-lite"/>
    </source>
</evidence>
<proteinExistence type="inferred from homology"/>
<gene>
    <name evidence="9" type="ORF">Scinn_14940</name>
</gene>
<dbReference type="EMBL" id="BNDV01000002">
    <property type="protein sequence ID" value="GHI12031.1"/>
    <property type="molecule type" value="Genomic_DNA"/>
</dbReference>
<dbReference type="SMART" id="SM00862">
    <property type="entry name" value="Trans_reg_C"/>
    <property type="match status" value="1"/>
</dbReference>
<dbReference type="InterPro" id="IPR001867">
    <property type="entry name" value="OmpR/PhoB-type_DNA-bd"/>
</dbReference>
<evidence type="ECO:0000313" key="10">
    <source>
        <dbReference type="Proteomes" id="UP000660554"/>
    </source>
</evidence>
<feature type="domain" description="OmpR/PhoB-type" evidence="8">
    <location>
        <begin position="1"/>
        <end position="104"/>
    </location>
</feature>